<keyword evidence="1" id="KW-0472">Membrane</keyword>
<reference evidence="2 3" key="1">
    <citation type="submission" date="2020-11" db="EMBL/GenBank/DDBJ databases">
        <title>Fusibacter basophilias sp. nov.</title>
        <authorList>
            <person name="Qiu D."/>
        </authorList>
    </citation>
    <scope>NUCLEOTIDE SEQUENCE [LARGE SCALE GENOMIC DNA]</scope>
    <source>
        <strain evidence="2 3">Q10-2</strain>
    </source>
</reference>
<keyword evidence="1" id="KW-1133">Transmembrane helix</keyword>
<keyword evidence="1" id="KW-0812">Transmembrane</keyword>
<feature type="transmembrane region" description="Helical" evidence="1">
    <location>
        <begin position="12"/>
        <end position="31"/>
    </location>
</feature>
<evidence type="ECO:0000256" key="1">
    <source>
        <dbReference type="SAM" id="Phobius"/>
    </source>
</evidence>
<evidence type="ECO:0000313" key="3">
    <source>
        <dbReference type="Proteomes" id="UP000614200"/>
    </source>
</evidence>
<dbReference type="Proteomes" id="UP000614200">
    <property type="component" value="Unassembled WGS sequence"/>
</dbReference>
<gene>
    <name evidence="2" type="ORF">ISU02_02945</name>
</gene>
<name>A0ABR9ZQ49_9FIRM</name>
<proteinExistence type="predicted"/>
<sequence length="180" mass="20991">MIKFEVNRRKQIIYAAVIAIVALIIIGNNIVNIVKLTQIPPQTMDIQVENTVQTVTLSSSKSEIGMNVFCLLITLVFSAVYFYYVFIVHRAIEIDEDFIHLYPRFNVIHIPWCSIKSVHLGYMRDEGSAVAFYRMRIFYILEGETLKPISIPLLRFQDHKEIADLIQKRCHENHIDFFKV</sequence>
<accession>A0ABR9ZQ49</accession>
<protein>
    <recommendedName>
        <fullName evidence="4">DUF304 domain-containing protein</fullName>
    </recommendedName>
</protein>
<organism evidence="2 3">
    <name type="scientific">Fusibacter ferrireducens</name>
    <dbReference type="NCBI Taxonomy" id="2785058"/>
    <lineage>
        <taxon>Bacteria</taxon>
        <taxon>Bacillati</taxon>
        <taxon>Bacillota</taxon>
        <taxon>Clostridia</taxon>
        <taxon>Eubacteriales</taxon>
        <taxon>Eubacteriales Family XII. Incertae Sedis</taxon>
        <taxon>Fusibacter</taxon>
    </lineage>
</organism>
<evidence type="ECO:0000313" key="2">
    <source>
        <dbReference type="EMBL" id="MBF4692055.1"/>
    </source>
</evidence>
<dbReference type="RefSeq" id="WP_194700279.1">
    <property type="nucleotide sequence ID" value="NZ_JADKNH010000001.1"/>
</dbReference>
<keyword evidence="3" id="KW-1185">Reference proteome</keyword>
<feature type="transmembrane region" description="Helical" evidence="1">
    <location>
        <begin position="64"/>
        <end position="86"/>
    </location>
</feature>
<evidence type="ECO:0008006" key="4">
    <source>
        <dbReference type="Google" id="ProtNLM"/>
    </source>
</evidence>
<dbReference type="EMBL" id="JADKNH010000001">
    <property type="protein sequence ID" value="MBF4692055.1"/>
    <property type="molecule type" value="Genomic_DNA"/>
</dbReference>
<comment type="caution">
    <text evidence="2">The sequence shown here is derived from an EMBL/GenBank/DDBJ whole genome shotgun (WGS) entry which is preliminary data.</text>
</comment>